<reference evidence="1" key="1">
    <citation type="submission" date="2021-07" db="EMBL/GenBank/DDBJ databases">
        <authorList>
            <person name="Branca A.L. A."/>
        </authorList>
    </citation>
    <scope>NUCLEOTIDE SEQUENCE</scope>
</reference>
<accession>A0A9W4NC00</accession>
<protein>
    <submittedName>
        <fullName evidence="1">Uncharacterized protein</fullName>
    </submittedName>
</protein>
<dbReference type="OrthoDB" id="47007at2759"/>
<dbReference type="EMBL" id="CAJVPD010000111">
    <property type="protein sequence ID" value="CAG8328946.1"/>
    <property type="molecule type" value="Genomic_DNA"/>
</dbReference>
<evidence type="ECO:0000313" key="1">
    <source>
        <dbReference type="EMBL" id="CAG8328946.1"/>
    </source>
</evidence>
<name>A0A9W4NC00_9EURO</name>
<organism evidence="1 2">
    <name type="scientific">Penicillium salamii</name>
    <dbReference type="NCBI Taxonomy" id="1612424"/>
    <lineage>
        <taxon>Eukaryota</taxon>
        <taxon>Fungi</taxon>
        <taxon>Dikarya</taxon>
        <taxon>Ascomycota</taxon>
        <taxon>Pezizomycotina</taxon>
        <taxon>Eurotiomycetes</taxon>
        <taxon>Eurotiomycetidae</taxon>
        <taxon>Eurotiales</taxon>
        <taxon>Aspergillaceae</taxon>
        <taxon>Penicillium</taxon>
    </lineage>
</organism>
<dbReference type="AlphaFoldDB" id="A0A9W4NC00"/>
<comment type="caution">
    <text evidence="1">The sequence shown here is derived from an EMBL/GenBank/DDBJ whole genome shotgun (WGS) entry which is preliminary data.</text>
</comment>
<dbReference type="Proteomes" id="UP001152592">
    <property type="component" value="Unassembled WGS sequence"/>
</dbReference>
<feature type="non-terminal residue" evidence="1">
    <location>
        <position position="1"/>
    </location>
</feature>
<sequence>LSTMEPVCNTLLASNTLPSGAVVRVFSRLKHVEIEAKKIIEKLESESEEDGNQFLVLLRLSSRISKRLFEDHGCLEGVNYRFEFENDTGILRVVPGYRHDFTTMGLFQTVTSQLKHMGLVRQFRWRGATIHQSLSREKEGDQVFYPSTRFPSSNNLPWPTLVIETGTFESSSKLLDDAKWWFGASEGKVRMVILILIKKTIVRFQQWQLASPDAPRPLTRTYITTLRQNPNDTPYLQQPYLCAEVDVTQTTIDGAPLKIPYCGLFDVPVRPSDMQDVVLDEKELRFITELDFS</sequence>
<evidence type="ECO:0000313" key="2">
    <source>
        <dbReference type="Proteomes" id="UP001152592"/>
    </source>
</evidence>
<gene>
    <name evidence="1" type="ORF">PSALAMII_LOCUS2493</name>
</gene>
<proteinExistence type="predicted"/>